<organism evidence="1">
    <name type="scientific">marine sediment metagenome</name>
    <dbReference type="NCBI Taxonomy" id="412755"/>
    <lineage>
        <taxon>unclassified sequences</taxon>
        <taxon>metagenomes</taxon>
        <taxon>ecological metagenomes</taxon>
    </lineage>
</organism>
<proteinExistence type="predicted"/>
<name>A0A0F9J209_9ZZZZ</name>
<sequence length="56" mass="6469">MNDTEEQLRACWRFDTDGKHFEARGELEPAAEARAFVEDMNEAFGKGTHWIEEAKP</sequence>
<comment type="caution">
    <text evidence="1">The sequence shown here is derived from an EMBL/GenBank/DDBJ whole genome shotgun (WGS) entry which is preliminary data.</text>
</comment>
<accession>A0A0F9J209</accession>
<protein>
    <submittedName>
        <fullName evidence="1">Uncharacterized protein</fullName>
    </submittedName>
</protein>
<evidence type="ECO:0000313" key="1">
    <source>
        <dbReference type="EMBL" id="KKM63623.1"/>
    </source>
</evidence>
<reference evidence="1" key="1">
    <citation type="journal article" date="2015" name="Nature">
        <title>Complex archaea that bridge the gap between prokaryotes and eukaryotes.</title>
        <authorList>
            <person name="Spang A."/>
            <person name="Saw J.H."/>
            <person name="Jorgensen S.L."/>
            <person name="Zaremba-Niedzwiedzka K."/>
            <person name="Martijn J."/>
            <person name="Lind A.E."/>
            <person name="van Eijk R."/>
            <person name="Schleper C."/>
            <person name="Guy L."/>
            <person name="Ettema T.J."/>
        </authorList>
    </citation>
    <scope>NUCLEOTIDE SEQUENCE</scope>
</reference>
<gene>
    <name evidence="1" type="ORF">LCGC14_1509630</name>
</gene>
<dbReference type="AlphaFoldDB" id="A0A0F9J209"/>
<dbReference type="EMBL" id="LAZR01011064">
    <property type="protein sequence ID" value="KKM63623.1"/>
    <property type="molecule type" value="Genomic_DNA"/>
</dbReference>